<dbReference type="EMBL" id="JAWRCO010000002">
    <property type="protein sequence ID" value="MDW6004811.1"/>
    <property type="molecule type" value="Genomic_DNA"/>
</dbReference>
<feature type="transmembrane region" description="Helical" evidence="6">
    <location>
        <begin position="6"/>
        <end position="28"/>
    </location>
</feature>
<accession>A0A1Y6IYH9</accession>
<name>A0A1Y6IYH9_9VIBR</name>
<dbReference type="AlphaFoldDB" id="A0A1Y6IYH9"/>
<dbReference type="RefSeq" id="WP_087481125.1">
    <property type="nucleotide sequence ID" value="NZ_AP024884.1"/>
</dbReference>
<dbReference type="OrthoDB" id="9804822at2"/>
<feature type="transmembrane region" description="Helical" evidence="6">
    <location>
        <begin position="67"/>
        <end position="92"/>
    </location>
</feature>
<organism evidence="8 9">
    <name type="scientific">Vibrio mangrovi</name>
    <dbReference type="NCBI Taxonomy" id="474394"/>
    <lineage>
        <taxon>Bacteria</taxon>
        <taxon>Pseudomonadati</taxon>
        <taxon>Pseudomonadota</taxon>
        <taxon>Gammaproteobacteria</taxon>
        <taxon>Vibrionales</taxon>
        <taxon>Vibrionaceae</taxon>
        <taxon>Vibrio</taxon>
    </lineage>
</organism>
<proteinExistence type="predicted"/>
<evidence type="ECO:0000313" key="7">
    <source>
        <dbReference type="EMBL" id="MDW6004811.1"/>
    </source>
</evidence>
<evidence type="ECO:0000256" key="1">
    <source>
        <dbReference type="ARBA" id="ARBA00004651"/>
    </source>
</evidence>
<comment type="subcellular location">
    <subcellularLocation>
        <location evidence="1">Cell membrane</location>
        <topology evidence="1">Multi-pass membrane protein</topology>
    </subcellularLocation>
</comment>
<reference evidence="8 9" key="1">
    <citation type="submission" date="2017-05" db="EMBL/GenBank/DDBJ databases">
        <authorList>
            <person name="Song R."/>
            <person name="Chenine A.L."/>
            <person name="Ruprecht R.M."/>
        </authorList>
    </citation>
    <scope>NUCLEOTIDE SEQUENCE [LARGE SCALE GENOMIC DNA]</scope>
    <source>
        <strain evidence="8 9">CECT 7927</strain>
    </source>
</reference>
<evidence type="ECO:0000256" key="6">
    <source>
        <dbReference type="SAM" id="Phobius"/>
    </source>
</evidence>
<feature type="transmembrane region" description="Helical" evidence="6">
    <location>
        <begin position="40"/>
        <end position="61"/>
    </location>
</feature>
<dbReference type="Pfam" id="PF01810">
    <property type="entry name" value="LysE"/>
    <property type="match status" value="1"/>
</dbReference>
<gene>
    <name evidence="8" type="primary">rhtB_3</name>
    <name evidence="7" type="ORF">SBX37_18285</name>
    <name evidence="8" type="ORF">VIM7927_02380</name>
</gene>
<evidence type="ECO:0000256" key="5">
    <source>
        <dbReference type="ARBA" id="ARBA00023136"/>
    </source>
</evidence>
<dbReference type="GO" id="GO:0015171">
    <property type="term" value="F:amino acid transmembrane transporter activity"/>
    <property type="evidence" value="ECO:0007669"/>
    <property type="project" value="TreeGrafter"/>
</dbReference>
<dbReference type="EMBL" id="FXXI01000003">
    <property type="protein sequence ID" value="SMS01103.1"/>
    <property type="molecule type" value="Genomic_DNA"/>
</dbReference>
<dbReference type="Proteomes" id="UP001283366">
    <property type="component" value="Unassembled WGS sequence"/>
</dbReference>
<sequence length="208" mass="22700">MSVEIWCAFVLTASVILVIPGPTIIYVVGQSLTHGRKVSIPLSLGVILGDAICIILSFIGISTLLSLFSAALAVIKYIGAAYLIYLGLKMLVANSGLNNQKVTEAPFYHPKTLFRDVFFVNALNPKGIIFYSAFMPQFITPGYDVGFQFMLLAMTFLCLALINVTFYSLLAAKANELFRSVRFTKGFNVTGGLSLIFAGLYTATIEKR</sequence>
<feature type="transmembrane region" description="Helical" evidence="6">
    <location>
        <begin position="113"/>
        <end position="134"/>
    </location>
</feature>
<evidence type="ECO:0000313" key="8">
    <source>
        <dbReference type="EMBL" id="SMS01103.1"/>
    </source>
</evidence>
<keyword evidence="10" id="KW-1185">Reference proteome</keyword>
<dbReference type="Proteomes" id="UP000196125">
    <property type="component" value="Unassembled WGS sequence"/>
</dbReference>
<dbReference type="InterPro" id="IPR001123">
    <property type="entry name" value="LeuE-type"/>
</dbReference>
<evidence type="ECO:0000256" key="2">
    <source>
        <dbReference type="ARBA" id="ARBA00022475"/>
    </source>
</evidence>
<feature type="transmembrane region" description="Helical" evidence="6">
    <location>
        <begin position="146"/>
        <end position="171"/>
    </location>
</feature>
<evidence type="ECO:0000313" key="9">
    <source>
        <dbReference type="Proteomes" id="UP000196125"/>
    </source>
</evidence>
<keyword evidence="4 6" id="KW-1133">Transmembrane helix</keyword>
<keyword evidence="2" id="KW-1003">Cell membrane</keyword>
<keyword evidence="5 6" id="KW-0472">Membrane</keyword>
<keyword evidence="3 6" id="KW-0812">Transmembrane</keyword>
<dbReference type="PIRSF" id="PIRSF006324">
    <property type="entry name" value="LeuE"/>
    <property type="match status" value="1"/>
</dbReference>
<evidence type="ECO:0000313" key="10">
    <source>
        <dbReference type="Proteomes" id="UP001283366"/>
    </source>
</evidence>
<dbReference type="GO" id="GO:0005886">
    <property type="term" value="C:plasma membrane"/>
    <property type="evidence" value="ECO:0007669"/>
    <property type="project" value="UniProtKB-SubCell"/>
</dbReference>
<dbReference type="PANTHER" id="PTHR30086:SF20">
    <property type="entry name" value="ARGININE EXPORTER PROTEIN ARGO-RELATED"/>
    <property type="match status" value="1"/>
</dbReference>
<dbReference type="PANTHER" id="PTHR30086">
    <property type="entry name" value="ARGININE EXPORTER PROTEIN ARGO"/>
    <property type="match status" value="1"/>
</dbReference>
<feature type="transmembrane region" description="Helical" evidence="6">
    <location>
        <begin position="183"/>
        <end position="203"/>
    </location>
</feature>
<protein>
    <submittedName>
        <fullName evidence="8">Homoserine/homoserine lactone efflux protein</fullName>
    </submittedName>
    <submittedName>
        <fullName evidence="7">LysE family translocator</fullName>
    </submittedName>
</protein>
<evidence type="ECO:0000256" key="4">
    <source>
        <dbReference type="ARBA" id="ARBA00022989"/>
    </source>
</evidence>
<reference evidence="7 10" key="2">
    <citation type="submission" date="2023-11" db="EMBL/GenBank/DDBJ databases">
        <title>Plant-associative lifestyle of Vibrio porteresiae and its evolutionary dynamics.</title>
        <authorList>
            <person name="Rameshkumar N."/>
            <person name="Kirti K."/>
        </authorList>
    </citation>
    <scope>NUCLEOTIDE SEQUENCE [LARGE SCALE GENOMIC DNA]</scope>
    <source>
        <strain evidence="7 10">MSSRF38</strain>
    </source>
</reference>
<evidence type="ECO:0000256" key="3">
    <source>
        <dbReference type="ARBA" id="ARBA00022692"/>
    </source>
</evidence>